<name>A0A414HUU0_BACT4</name>
<accession>A0A414HUU0</accession>
<comment type="caution">
    <text evidence="1">The sequence shown here is derived from an EMBL/GenBank/DDBJ whole genome shotgun (WGS) entry which is preliminary data.</text>
</comment>
<dbReference type="RefSeq" id="WP_118214304.1">
    <property type="nucleotide sequence ID" value="NZ_QSJP01000001.1"/>
</dbReference>
<organism evidence="1 2">
    <name type="scientific">Bacteroides thetaiotaomicron</name>
    <dbReference type="NCBI Taxonomy" id="818"/>
    <lineage>
        <taxon>Bacteria</taxon>
        <taxon>Pseudomonadati</taxon>
        <taxon>Bacteroidota</taxon>
        <taxon>Bacteroidia</taxon>
        <taxon>Bacteroidales</taxon>
        <taxon>Bacteroidaceae</taxon>
        <taxon>Bacteroides</taxon>
    </lineage>
</organism>
<sequence length="152" mass="17708">MKVEEGLFYINDIDMATYGCFLWEENAGDHTNYDSLMKPPKMKEYTSVSYRELDGEELPETLLPRYEARDLTLKMAIVADTRTGWFGYYNAVMALLKSGWLTIRLPEIDRVMKVYMKEYTKYSQLTILKNTGQQIAGFTVTLREPKPFSNED</sequence>
<evidence type="ECO:0000313" key="2">
    <source>
        <dbReference type="Proteomes" id="UP000284785"/>
    </source>
</evidence>
<reference evidence="1 2" key="1">
    <citation type="submission" date="2018-08" db="EMBL/GenBank/DDBJ databases">
        <title>A genome reference for cultivated species of the human gut microbiota.</title>
        <authorList>
            <person name="Zou Y."/>
            <person name="Xue W."/>
            <person name="Luo G."/>
        </authorList>
    </citation>
    <scope>NUCLEOTIDE SEQUENCE [LARGE SCALE GENOMIC DNA]</scope>
    <source>
        <strain evidence="1 2">AM30-26</strain>
    </source>
</reference>
<dbReference type="AlphaFoldDB" id="A0A414HUU0"/>
<gene>
    <name evidence="1" type="ORF">DW780_00925</name>
</gene>
<evidence type="ECO:0000313" key="1">
    <source>
        <dbReference type="EMBL" id="RHD91597.1"/>
    </source>
</evidence>
<dbReference type="EMBL" id="QSJP01000001">
    <property type="protein sequence ID" value="RHD91597.1"/>
    <property type="molecule type" value="Genomic_DNA"/>
</dbReference>
<proteinExistence type="predicted"/>
<dbReference type="Proteomes" id="UP000284785">
    <property type="component" value="Unassembled WGS sequence"/>
</dbReference>
<protein>
    <submittedName>
        <fullName evidence="1">Uncharacterized protein</fullName>
    </submittedName>
</protein>